<comment type="subunit">
    <text evidence="5">The basic unit is a heterodimer which dimerizes to form tetramers. The heterotetramers trimerize; 6 large subunits form a core ring with 6 small subunits projecting outwards.</text>
</comment>
<keyword evidence="1 5" id="KW-0846">Cobalamin</keyword>
<dbReference type="GO" id="GO:0006520">
    <property type="term" value="P:amino acid metabolic process"/>
    <property type="evidence" value="ECO:0007669"/>
    <property type="project" value="InterPro"/>
</dbReference>
<dbReference type="GO" id="GO:0009350">
    <property type="term" value="C:ethanolamine ammonia-lyase complex"/>
    <property type="evidence" value="ECO:0007669"/>
    <property type="project" value="UniProtKB-UniRule"/>
</dbReference>
<dbReference type="GO" id="GO:0031419">
    <property type="term" value="F:cobalamin binding"/>
    <property type="evidence" value="ECO:0007669"/>
    <property type="project" value="UniProtKB-UniRule"/>
</dbReference>
<dbReference type="Gene3D" id="3.40.50.11240">
    <property type="entry name" value="Ethanolamine ammonia-lyase light chain (EutC)"/>
    <property type="match status" value="1"/>
</dbReference>
<dbReference type="RefSeq" id="WP_108021713.1">
    <property type="nucleotide sequence ID" value="NZ_QBKR01000002.1"/>
</dbReference>
<evidence type="ECO:0000313" key="6">
    <source>
        <dbReference type="EMBL" id="PTX64653.1"/>
    </source>
</evidence>
<comment type="similarity">
    <text evidence="5">Belongs to the EutC family.</text>
</comment>
<reference evidence="6 7" key="1">
    <citation type="submission" date="2018-04" db="EMBL/GenBank/DDBJ databases">
        <title>Genomic Encyclopedia of Archaeal and Bacterial Type Strains, Phase II (KMG-II): from individual species to whole genera.</title>
        <authorList>
            <person name="Goeker M."/>
        </authorList>
    </citation>
    <scope>NUCLEOTIDE SEQUENCE [LARGE SCALE GENOMIC DNA]</scope>
    <source>
        <strain evidence="6 7">DSM 45787</strain>
    </source>
</reference>
<dbReference type="InterPro" id="IPR042255">
    <property type="entry name" value="EutC_N"/>
</dbReference>
<evidence type="ECO:0000256" key="1">
    <source>
        <dbReference type="ARBA" id="ARBA00022628"/>
    </source>
</evidence>
<sequence length="291" mass="32096">MGNVSIEEIVNQVLAEIEKKNGKQTVQKSSPPSKETIVFSMDKKVGVDKPRKREAIDKAQAATPARIGIGRAGTRMKTDSLLKFRIDHAAAQDAVFKDVSEDFLKEYGLPLLKTKAESMEEYLMDLDSGRRLNEESAEWIRRNCPKNRQVQIVVADGLSSTAIETNIPDLLPSLMQGLELKNITVGKPIFIKRGRVWVQDEVASLVNCDVIISLIGERPGLATAESVSAYLVYRPSEKTVEADRTVISNIHKGGTPPVEAGAYLADVLEEVLQLKVSGVKYAKARHRSDVQ</sequence>
<evidence type="ECO:0000256" key="4">
    <source>
        <dbReference type="ARBA" id="ARBA00024446"/>
    </source>
</evidence>
<comment type="pathway">
    <text evidence="5">Amine and polyamine degradation; ethanolamine degradation.</text>
</comment>
<proteinExistence type="inferred from homology"/>
<dbReference type="EC" id="4.3.1.7" evidence="5"/>
<dbReference type="NCBIfam" id="NF003971">
    <property type="entry name" value="PRK05465.1"/>
    <property type="match status" value="1"/>
</dbReference>
<dbReference type="OrthoDB" id="114248at2"/>
<dbReference type="GO" id="GO:0046336">
    <property type="term" value="P:ethanolamine catabolic process"/>
    <property type="evidence" value="ECO:0007669"/>
    <property type="project" value="UniProtKB-UniRule"/>
</dbReference>
<dbReference type="PIRSF" id="PIRSF018982">
    <property type="entry name" value="EutC"/>
    <property type="match status" value="1"/>
</dbReference>
<feature type="binding site" evidence="5">
    <location>
        <position position="217"/>
    </location>
    <ligand>
        <name>adenosylcob(III)alamin</name>
        <dbReference type="ChEBI" id="CHEBI:18408"/>
    </ligand>
</feature>
<comment type="function">
    <text evidence="5">Catalyzes the deamination of various vicinal amino-alcohols to oxo compounds. Allows this organism to utilize ethanolamine as the sole source of nitrogen and carbon in the presence of external vitamin B12.</text>
</comment>
<evidence type="ECO:0000256" key="3">
    <source>
        <dbReference type="ARBA" id="ARBA00023285"/>
    </source>
</evidence>
<comment type="subcellular location">
    <subcellularLocation>
        <location evidence="5">Bacterial microcompartment</location>
    </subcellularLocation>
</comment>
<organism evidence="6 7">
    <name type="scientific">Melghirimyces profundicolus</name>
    <dbReference type="NCBI Taxonomy" id="1242148"/>
    <lineage>
        <taxon>Bacteria</taxon>
        <taxon>Bacillati</taxon>
        <taxon>Bacillota</taxon>
        <taxon>Bacilli</taxon>
        <taxon>Bacillales</taxon>
        <taxon>Thermoactinomycetaceae</taxon>
        <taxon>Melghirimyces</taxon>
    </lineage>
</organism>
<name>A0A2T6C8M8_9BACL</name>
<protein>
    <recommendedName>
        <fullName evidence="5">Ethanolamine ammonia-lyase small subunit</fullName>
        <shortName evidence="5">EAL small subunit</shortName>
        <ecNumber evidence="5">4.3.1.7</ecNumber>
    </recommendedName>
</protein>
<comment type="catalytic activity">
    <reaction evidence="5">
        <text>ethanolamine = acetaldehyde + NH4(+)</text>
        <dbReference type="Rhea" id="RHEA:15313"/>
        <dbReference type="ChEBI" id="CHEBI:15343"/>
        <dbReference type="ChEBI" id="CHEBI:28938"/>
        <dbReference type="ChEBI" id="CHEBI:57603"/>
        <dbReference type="EC" id="4.3.1.7"/>
    </reaction>
</comment>
<gene>
    <name evidence="5" type="primary">eutC</name>
    <name evidence="6" type="ORF">C8P63_102147</name>
</gene>
<keyword evidence="7" id="KW-1185">Reference proteome</keyword>
<keyword evidence="3 5" id="KW-0170">Cobalt</keyword>
<comment type="caution">
    <text evidence="6">The sequence shown here is derived from an EMBL/GenBank/DDBJ whole genome shotgun (WGS) entry which is preliminary data.</text>
</comment>
<feature type="binding site" evidence="5">
    <location>
        <position position="196"/>
    </location>
    <ligand>
        <name>adenosylcob(III)alamin</name>
        <dbReference type="ChEBI" id="CHEBI:18408"/>
    </ligand>
</feature>
<dbReference type="GO" id="GO:0031471">
    <property type="term" value="C:ethanolamine degradation polyhedral organelle"/>
    <property type="evidence" value="ECO:0007669"/>
    <property type="project" value="UniProtKB-UniRule"/>
</dbReference>
<accession>A0A2T6C8M8</accession>
<dbReference type="HAMAP" id="MF_00601">
    <property type="entry name" value="EutC"/>
    <property type="match status" value="1"/>
</dbReference>
<dbReference type="PANTHER" id="PTHR39330">
    <property type="entry name" value="ETHANOLAMINE AMMONIA-LYASE LIGHT CHAIN"/>
    <property type="match status" value="1"/>
</dbReference>
<dbReference type="InterPro" id="IPR042251">
    <property type="entry name" value="EutC_C"/>
</dbReference>
<dbReference type="GO" id="GO:0008851">
    <property type="term" value="F:ethanolamine ammonia-lyase activity"/>
    <property type="evidence" value="ECO:0007669"/>
    <property type="project" value="UniProtKB-UniRule"/>
</dbReference>
<dbReference type="PANTHER" id="PTHR39330:SF1">
    <property type="entry name" value="ETHANOLAMINE AMMONIA-LYASE SMALL SUBUNIT"/>
    <property type="match status" value="1"/>
</dbReference>
<dbReference type="EMBL" id="QBKR01000002">
    <property type="protein sequence ID" value="PTX64653.1"/>
    <property type="molecule type" value="Genomic_DNA"/>
</dbReference>
<evidence type="ECO:0000313" key="7">
    <source>
        <dbReference type="Proteomes" id="UP000244240"/>
    </source>
</evidence>
<dbReference type="AlphaFoldDB" id="A0A2T6C8M8"/>
<dbReference type="Proteomes" id="UP000244240">
    <property type="component" value="Unassembled WGS sequence"/>
</dbReference>
<evidence type="ECO:0000256" key="2">
    <source>
        <dbReference type="ARBA" id="ARBA00023239"/>
    </source>
</evidence>
<dbReference type="InterPro" id="IPR009246">
    <property type="entry name" value="EutC"/>
</dbReference>
<dbReference type="Gene3D" id="1.10.30.40">
    <property type="entry name" value="Ethanolamine ammonia-lyase light chain (EutC), N-terminal domain"/>
    <property type="match status" value="1"/>
</dbReference>
<dbReference type="UniPathway" id="UPA00560"/>
<keyword evidence="4 5" id="KW-1283">Bacterial microcompartment</keyword>
<evidence type="ECO:0000256" key="5">
    <source>
        <dbReference type="HAMAP-Rule" id="MF_00601"/>
    </source>
</evidence>
<dbReference type="Pfam" id="PF05985">
    <property type="entry name" value="EutC"/>
    <property type="match status" value="1"/>
</dbReference>
<keyword evidence="2 5" id="KW-0456">Lyase</keyword>
<comment type="cofactor">
    <cofactor evidence="5">
        <name>adenosylcob(III)alamin</name>
        <dbReference type="ChEBI" id="CHEBI:18408"/>
    </cofactor>
    <text evidence="5">Binds between the large and small subunits.</text>
</comment>